<evidence type="ECO:0000256" key="5">
    <source>
        <dbReference type="ARBA" id="ARBA00022989"/>
    </source>
</evidence>
<keyword evidence="12" id="KW-0479">Metal-binding</keyword>
<proteinExistence type="inferred from homology"/>
<dbReference type="GO" id="GO:0140114">
    <property type="term" value="P:cellular detoxification of fluoride"/>
    <property type="evidence" value="ECO:0007669"/>
    <property type="project" value="UniProtKB-UniRule"/>
</dbReference>
<evidence type="ECO:0000256" key="12">
    <source>
        <dbReference type="HAMAP-Rule" id="MF_00454"/>
    </source>
</evidence>
<keyword evidence="12" id="KW-0813">Transport</keyword>
<keyword evidence="3" id="KW-0997">Cell inner membrane</keyword>
<feature type="binding site" evidence="12">
    <location>
        <position position="74"/>
    </location>
    <ligand>
        <name>Na(+)</name>
        <dbReference type="ChEBI" id="CHEBI:29101"/>
        <note>structural</note>
    </ligand>
</feature>
<dbReference type="OrthoDB" id="9806299at2"/>
<dbReference type="InterPro" id="IPR003691">
    <property type="entry name" value="FluC"/>
</dbReference>
<reference evidence="13 14" key="1">
    <citation type="submission" date="2020-09" db="EMBL/GenBank/DDBJ databases">
        <title>Complete genome sequence of an Arctic sea ice bacterium Marinomonas arctica BSI20414.</title>
        <authorList>
            <person name="Liao L."/>
            <person name="Chen B."/>
        </authorList>
    </citation>
    <scope>NUCLEOTIDE SEQUENCE [LARGE SCALE GENOMIC DNA]</scope>
    <source>
        <strain evidence="13 14">BSI20414</strain>
    </source>
</reference>
<dbReference type="Proteomes" id="UP000516370">
    <property type="component" value="Chromosome"/>
</dbReference>
<name>A0A7H1J2Y9_9GAMM</name>
<dbReference type="PANTHER" id="PTHR28259">
    <property type="entry name" value="FLUORIDE EXPORT PROTEIN 1-RELATED"/>
    <property type="match status" value="1"/>
</dbReference>
<gene>
    <name evidence="12 13" type="primary">crcB</name>
    <name evidence="12" type="synonym">fluC</name>
    <name evidence="13" type="ORF">IBG28_14250</name>
</gene>
<dbReference type="GO" id="GO:0005886">
    <property type="term" value="C:plasma membrane"/>
    <property type="evidence" value="ECO:0007669"/>
    <property type="project" value="UniProtKB-SubCell"/>
</dbReference>
<comment type="subcellular location">
    <subcellularLocation>
        <location evidence="1 12">Cell membrane</location>
        <topology evidence="1 12">Multi-pass membrane protein</topology>
    </subcellularLocation>
</comment>
<evidence type="ECO:0000256" key="1">
    <source>
        <dbReference type="ARBA" id="ARBA00004651"/>
    </source>
</evidence>
<dbReference type="HAMAP" id="MF_00454">
    <property type="entry name" value="FluC"/>
    <property type="match status" value="1"/>
</dbReference>
<dbReference type="KEGG" id="mard:IBG28_14250"/>
<evidence type="ECO:0000256" key="11">
    <source>
        <dbReference type="ARBA" id="ARBA00035585"/>
    </source>
</evidence>
<dbReference type="GO" id="GO:0062054">
    <property type="term" value="F:fluoride channel activity"/>
    <property type="evidence" value="ECO:0007669"/>
    <property type="project" value="UniProtKB-UniRule"/>
</dbReference>
<feature type="transmembrane region" description="Helical" evidence="12">
    <location>
        <begin position="98"/>
        <end position="119"/>
    </location>
</feature>
<dbReference type="GO" id="GO:0046872">
    <property type="term" value="F:metal ion binding"/>
    <property type="evidence" value="ECO:0007669"/>
    <property type="project" value="UniProtKB-KW"/>
</dbReference>
<keyword evidence="7 12" id="KW-0406">Ion transport</keyword>
<keyword evidence="4 12" id="KW-0812">Transmembrane</keyword>
<evidence type="ECO:0000313" key="14">
    <source>
        <dbReference type="Proteomes" id="UP000516370"/>
    </source>
</evidence>
<keyword evidence="14" id="KW-1185">Reference proteome</keyword>
<dbReference type="EMBL" id="CP061081">
    <property type="protein sequence ID" value="QNT04855.1"/>
    <property type="molecule type" value="Genomic_DNA"/>
</dbReference>
<feature type="binding site" evidence="12">
    <location>
        <position position="77"/>
    </location>
    <ligand>
        <name>Na(+)</name>
        <dbReference type="ChEBI" id="CHEBI:29101"/>
        <note>structural</note>
    </ligand>
</feature>
<keyword evidence="9 12" id="KW-0407">Ion channel</keyword>
<comment type="catalytic activity">
    <reaction evidence="11">
        <text>fluoride(in) = fluoride(out)</text>
        <dbReference type="Rhea" id="RHEA:76159"/>
        <dbReference type="ChEBI" id="CHEBI:17051"/>
    </reaction>
    <physiologicalReaction direction="left-to-right" evidence="11">
        <dbReference type="Rhea" id="RHEA:76160"/>
    </physiologicalReaction>
</comment>
<keyword evidence="5 12" id="KW-1133">Transmembrane helix</keyword>
<dbReference type="PANTHER" id="PTHR28259:SF1">
    <property type="entry name" value="FLUORIDE EXPORT PROTEIN 1-RELATED"/>
    <property type="match status" value="1"/>
</dbReference>
<evidence type="ECO:0000256" key="7">
    <source>
        <dbReference type="ARBA" id="ARBA00023065"/>
    </source>
</evidence>
<evidence type="ECO:0000256" key="8">
    <source>
        <dbReference type="ARBA" id="ARBA00023136"/>
    </source>
</evidence>
<comment type="activity regulation">
    <text evidence="12">Na(+) is not transported, but it plays an essential structural role and its presence is essential for fluoride channel function.</text>
</comment>
<sequence>MMYFMIAFGGAFGALSRYGMTKWVNTYWHHYFPFATMLINVLGSVLMGVAFVLISERMPSLEPYRPLVMVGFLGAFTTFSTFSLEIVSLINMQAWLSAVSYLLLSCILGVAGLAIGMTLTRAF</sequence>
<dbReference type="AlphaFoldDB" id="A0A7H1J2Y9"/>
<dbReference type="RefSeq" id="WP_111606865.1">
    <property type="nucleotide sequence ID" value="NZ_BMLJ01000010.1"/>
</dbReference>
<evidence type="ECO:0000256" key="4">
    <source>
        <dbReference type="ARBA" id="ARBA00022692"/>
    </source>
</evidence>
<accession>A0A7H1J2Y9</accession>
<keyword evidence="2 12" id="KW-1003">Cell membrane</keyword>
<comment type="function">
    <text evidence="12">Fluoride-specific ion channel. Important for reducing fluoride concentration in the cell, thus reducing its toxicity.</text>
</comment>
<evidence type="ECO:0000256" key="3">
    <source>
        <dbReference type="ARBA" id="ARBA00022519"/>
    </source>
</evidence>
<feature type="transmembrane region" description="Helical" evidence="12">
    <location>
        <begin position="31"/>
        <end position="55"/>
    </location>
</feature>
<evidence type="ECO:0000256" key="6">
    <source>
        <dbReference type="ARBA" id="ARBA00023053"/>
    </source>
</evidence>
<organism evidence="13 14">
    <name type="scientific">Marinomonas arctica</name>
    <dbReference type="NCBI Taxonomy" id="383750"/>
    <lineage>
        <taxon>Bacteria</taxon>
        <taxon>Pseudomonadati</taxon>
        <taxon>Pseudomonadota</taxon>
        <taxon>Gammaproteobacteria</taxon>
        <taxon>Oceanospirillales</taxon>
        <taxon>Oceanospirillaceae</taxon>
        <taxon>Marinomonas</taxon>
    </lineage>
</organism>
<evidence type="ECO:0000256" key="9">
    <source>
        <dbReference type="ARBA" id="ARBA00023303"/>
    </source>
</evidence>
<dbReference type="NCBIfam" id="TIGR00494">
    <property type="entry name" value="crcB"/>
    <property type="match status" value="1"/>
</dbReference>
<keyword evidence="6 12" id="KW-0915">Sodium</keyword>
<evidence type="ECO:0000313" key="13">
    <source>
        <dbReference type="EMBL" id="QNT04855.1"/>
    </source>
</evidence>
<dbReference type="Pfam" id="PF02537">
    <property type="entry name" value="CRCB"/>
    <property type="match status" value="1"/>
</dbReference>
<evidence type="ECO:0000256" key="2">
    <source>
        <dbReference type="ARBA" id="ARBA00022475"/>
    </source>
</evidence>
<keyword evidence="8 12" id="KW-0472">Membrane</keyword>
<feature type="transmembrane region" description="Helical" evidence="12">
    <location>
        <begin position="67"/>
        <end position="92"/>
    </location>
</feature>
<comment type="similarity">
    <text evidence="10 12">Belongs to the fluoride channel Fluc/FEX (TC 1.A.43) family.</text>
</comment>
<evidence type="ECO:0000256" key="10">
    <source>
        <dbReference type="ARBA" id="ARBA00035120"/>
    </source>
</evidence>
<protein>
    <recommendedName>
        <fullName evidence="12">Fluoride-specific ion channel FluC</fullName>
    </recommendedName>
</protein>